<gene>
    <name evidence="2" type="ORF">WOLCODRAFT_140592</name>
</gene>
<organism evidence="2 3">
    <name type="scientific">Wolfiporia cocos (strain MD-104)</name>
    <name type="common">Brown rot fungus</name>
    <dbReference type="NCBI Taxonomy" id="742152"/>
    <lineage>
        <taxon>Eukaryota</taxon>
        <taxon>Fungi</taxon>
        <taxon>Dikarya</taxon>
        <taxon>Basidiomycota</taxon>
        <taxon>Agaricomycotina</taxon>
        <taxon>Agaricomycetes</taxon>
        <taxon>Polyporales</taxon>
        <taxon>Phaeolaceae</taxon>
        <taxon>Wolfiporia</taxon>
    </lineage>
</organism>
<sequence>MSRSKSCRAEATSNLTGTAIVGIDSRIRGVLHDQTTIHGATPPDAVGCSIRPPSDPEARPPLVTCEDPVIPLRTGQARTVVKQQPKEPEMKRRWHPAYCVVHTLYSKKRPFLRACCGLDDKSSPYCF</sequence>
<protein>
    <submittedName>
        <fullName evidence="2">Uncharacterized protein</fullName>
    </submittedName>
</protein>
<keyword evidence="3" id="KW-1185">Reference proteome</keyword>
<evidence type="ECO:0000256" key="1">
    <source>
        <dbReference type="SAM" id="MobiDB-lite"/>
    </source>
</evidence>
<feature type="region of interest" description="Disordered" evidence="1">
    <location>
        <begin position="41"/>
        <end position="61"/>
    </location>
</feature>
<evidence type="ECO:0000313" key="3">
    <source>
        <dbReference type="Proteomes" id="UP000218811"/>
    </source>
</evidence>
<reference evidence="2 3" key="1">
    <citation type="journal article" date="2012" name="Science">
        <title>The Paleozoic origin of enzymatic lignin decomposition reconstructed from 31 fungal genomes.</title>
        <authorList>
            <person name="Floudas D."/>
            <person name="Binder M."/>
            <person name="Riley R."/>
            <person name="Barry K."/>
            <person name="Blanchette R.A."/>
            <person name="Henrissat B."/>
            <person name="Martinez A.T."/>
            <person name="Otillar R."/>
            <person name="Spatafora J.W."/>
            <person name="Yadav J.S."/>
            <person name="Aerts A."/>
            <person name="Benoit I."/>
            <person name="Boyd A."/>
            <person name="Carlson A."/>
            <person name="Copeland A."/>
            <person name="Coutinho P.M."/>
            <person name="de Vries R.P."/>
            <person name="Ferreira P."/>
            <person name="Findley K."/>
            <person name="Foster B."/>
            <person name="Gaskell J."/>
            <person name="Glotzer D."/>
            <person name="Gorecki P."/>
            <person name="Heitman J."/>
            <person name="Hesse C."/>
            <person name="Hori C."/>
            <person name="Igarashi K."/>
            <person name="Jurgens J.A."/>
            <person name="Kallen N."/>
            <person name="Kersten P."/>
            <person name="Kohler A."/>
            <person name="Kuees U."/>
            <person name="Kumar T.K.A."/>
            <person name="Kuo A."/>
            <person name="LaButti K."/>
            <person name="Larrondo L.F."/>
            <person name="Lindquist E."/>
            <person name="Ling A."/>
            <person name="Lombard V."/>
            <person name="Lucas S."/>
            <person name="Lundell T."/>
            <person name="Martin R."/>
            <person name="McLaughlin D.J."/>
            <person name="Morgenstern I."/>
            <person name="Morin E."/>
            <person name="Murat C."/>
            <person name="Nagy L.G."/>
            <person name="Nolan M."/>
            <person name="Ohm R.A."/>
            <person name="Patyshakuliyeva A."/>
            <person name="Rokas A."/>
            <person name="Ruiz-Duenas F.J."/>
            <person name="Sabat G."/>
            <person name="Salamov A."/>
            <person name="Samejima M."/>
            <person name="Schmutz J."/>
            <person name="Slot J.C."/>
            <person name="St John F."/>
            <person name="Stenlid J."/>
            <person name="Sun H."/>
            <person name="Sun S."/>
            <person name="Syed K."/>
            <person name="Tsang A."/>
            <person name="Wiebenga A."/>
            <person name="Young D."/>
            <person name="Pisabarro A."/>
            <person name="Eastwood D.C."/>
            <person name="Martin F."/>
            <person name="Cullen D."/>
            <person name="Grigoriev I.V."/>
            <person name="Hibbett D.S."/>
        </authorList>
    </citation>
    <scope>NUCLEOTIDE SEQUENCE [LARGE SCALE GENOMIC DNA]</scope>
    <source>
        <strain evidence="2 3">MD-104</strain>
    </source>
</reference>
<proteinExistence type="predicted"/>
<evidence type="ECO:0000313" key="2">
    <source>
        <dbReference type="EMBL" id="PCH36800.1"/>
    </source>
</evidence>
<accession>A0A2H3J3H5</accession>
<dbReference type="AlphaFoldDB" id="A0A2H3J3H5"/>
<name>A0A2H3J3H5_WOLCO</name>
<dbReference type="EMBL" id="KB467898">
    <property type="protein sequence ID" value="PCH36800.1"/>
    <property type="molecule type" value="Genomic_DNA"/>
</dbReference>
<feature type="non-terminal residue" evidence="2">
    <location>
        <position position="127"/>
    </location>
</feature>
<dbReference type="Proteomes" id="UP000218811">
    <property type="component" value="Unassembled WGS sequence"/>
</dbReference>